<keyword evidence="3" id="KW-1185">Reference proteome</keyword>
<reference evidence="3" key="1">
    <citation type="journal article" date="2013" name="Science">
        <title>The Amborella genome and the evolution of flowering plants.</title>
        <authorList>
            <consortium name="Amborella Genome Project"/>
        </authorList>
    </citation>
    <scope>NUCLEOTIDE SEQUENCE [LARGE SCALE GENOMIC DNA]</scope>
</reference>
<dbReference type="Gramene" id="ERN04341">
    <property type="protein sequence ID" value="ERN04341"/>
    <property type="gene ID" value="AMTR_s00147p00021930"/>
</dbReference>
<accession>W1P9Q3</accession>
<evidence type="ECO:0000256" key="1">
    <source>
        <dbReference type="SAM" id="MobiDB-lite"/>
    </source>
</evidence>
<dbReference type="AlphaFoldDB" id="W1P9Q3"/>
<feature type="compositionally biased region" description="Polar residues" evidence="1">
    <location>
        <begin position="92"/>
        <end position="106"/>
    </location>
</feature>
<gene>
    <name evidence="2" type="ORF">AMTR_s00147p00021930</name>
</gene>
<evidence type="ECO:0000313" key="2">
    <source>
        <dbReference type="EMBL" id="ERN04341.1"/>
    </source>
</evidence>
<evidence type="ECO:0000313" key="3">
    <source>
        <dbReference type="Proteomes" id="UP000017836"/>
    </source>
</evidence>
<dbReference type="EMBL" id="KI394278">
    <property type="protein sequence ID" value="ERN04341.1"/>
    <property type="molecule type" value="Genomic_DNA"/>
</dbReference>
<feature type="compositionally biased region" description="Polar residues" evidence="1">
    <location>
        <begin position="39"/>
        <end position="55"/>
    </location>
</feature>
<name>W1P9Q3_AMBTC</name>
<protein>
    <submittedName>
        <fullName evidence="2">Uncharacterized protein</fullName>
    </submittedName>
</protein>
<feature type="compositionally biased region" description="Low complexity" evidence="1">
    <location>
        <begin position="64"/>
        <end position="91"/>
    </location>
</feature>
<proteinExistence type="predicted"/>
<sequence>MEYKTVFRHGGIPLTFTMMSERVELYERTKSLIAGIRSGKNQKITKQSWSHSNNRGKPLTTGEGNQIIINQPNRQNQNRNQNPNPSQGQQGVLNQLRGTNRNKSFN</sequence>
<dbReference type="HOGENOM" id="CLU_2226816_0_0_1"/>
<feature type="region of interest" description="Disordered" evidence="1">
    <location>
        <begin position="37"/>
        <end position="106"/>
    </location>
</feature>
<organism evidence="2 3">
    <name type="scientific">Amborella trichopoda</name>
    <dbReference type="NCBI Taxonomy" id="13333"/>
    <lineage>
        <taxon>Eukaryota</taxon>
        <taxon>Viridiplantae</taxon>
        <taxon>Streptophyta</taxon>
        <taxon>Embryophyta</taxon>
        <taxon>Tracheophyta</taxon>
        <taxon>Spermatophyta</taxon>
        <taxon>Magnoliopsida</taxon>
        <taxon>Amborellales</taxon>
        <taxon>Amborellaceae</taxon>
        <taxon>Amborella</taxon>
    </lineage>
</organism>
<dbReference type="Proteomes" id="UP000017836">
    <property type="component" value="Unassembled WGS sequence"/>
</dbReference>